<dbReference type="AlphaFoldDB" id="A0A1I1PGU6"/>
<proteinExistence type="predicted"/>
<name>A0A1I1PGU6_9CLOT</name>
<sequence length="33" mass="4012">MIAEEIDYAIIYFWVYVKYMYNCHVSGELQGFD</sequence>
<dbReference type="EMBL" id="FOMG01000018">
    <property type="protein sequence ID" value="SFD06898.1"/>
    <property type="molecule type" value="Genomic_DNA"/>
</dbReference>
<gene>
    <name evidence="1" type="ORF">SAMN05421842_11873</name>
</gene>
<organism evidence="1 2">
    <name type="scientific">Clostridium uliginosum</name>
    <dbReference type="NCBI Taxonomy" id="119641"/>
    <lineage>
        <taxon>Bacteria</taxon>
        <taxon>Bacillati</taxon>
        <taxon>Bacillota</taxon>
        <taxon>Clostridia</taxon>
        <taxon>Eubacteriales</taxon>
        <taxon>Clostridiaceae</taxon>
        <taxon>Clostridium</taxon>
    </lineage>
</organism>
<evidence type="ECO:0000313" key="1">
    <source>
        <dbReference type="EMBL" id="SFD06898.1"/>
    </source>
</evidence>
<keyword evidence="2" id="KW-1185">Reference proteome</keyword>
<evidence type="ECO:0000313" key="2">
    <source>
        <dbReference type="Proteomes" id="UP000199263"/>
    </source>
</evidence>
<accession>A0A1I1PGU6</accession>
<reference evidence="1 2" key="1">
    <citation type="submission" date="2016-10" db="EMBL/GenBank/DDBJ databases">
        <authorList>
            <person name="de Groot N.N."/>
        </authorList>
    </citation>
    <scope>NUCLEOTIDE SEQUENCE [LARGE SCALE GENOMIC DNA]</scope>
    <source>
        <strain evidence="1 2">DSM 12992</strain>
    </source>
</reference>
<dbReference type="Proteomes" id="UP000199263">
    <property type="component" value="Unassembled WGS sequence"/>
</dbReference>
<protein>
    <submittedName>
        <fullName evidence="1">Uncharacterized protein</fullName>
    </submittedName>
</protein>